<sequence>MAVRFAAQLLPVSGNEQQRVVGPRPEDENRHDRRGLSVDGHADLPEQVADRAAGELREADGQDRDDPEDRAAVDDDQQEEDQRPGHCDQRPVDVPEDLDRIGRVAGRPRHLHLQASAVAAADDRADRIHRVEDRLRLAVRCDVRAEQRRRPVGCDHRCGERRGARELLRVELGAIARDLRAVGWREAGAAPVDGHDRHRLLAGERSGCLKGLRRLGRCGQERCRVVLLDLVELLRKIGGPERDHRDQPDGEGHPLRTRAGADGQELLHGRRGSSSRRASEGIRLGAVSGPAARAARRLRSPAPGR</sequence>
<feature type="compositionally biased region" description="Basic and acidic residues" evidence="1">
    <location>
        <begin position="24"/>
        <end position="73"/>
    </location>
</feature>
<protein>
    <submittedName>
        <fullName evidence="2">Unannotated protein</fullName>
    </submittedName>
</protein>
<feature type="region of interest" description="Disordered" evidence="1">
    <location>
        <begin position="239"/>
        <end position="305"/>
    </location>
</feature>
<evidence type="ECO:0000256" key="1">
    <source>
        <dbReference type="SAM" id="MobiDB-lite"/>
    </source>
</evidence>
<reference evidence="2" key="1">
    <citation type="submission" date="2020-05" db="EMBL/GenBank/DDBJ databases">
        <authorList>
            <person name="Chiriac C."/>
            <person name="Salcher M."/>
            <person name="Ghai R."/>
            <person name="Kavagutti S V."/>
        </authorList>
    </citation>
    <scope>NUCLEOTIDE SEQUENCE</scope>
</reference>
<feature type="region of interest" description="Disordered" evidence="1">
    <location>
        <begin position="1"/>
        <end position="96"/>
    </location>
</feature>
<organism evidence="2">
    <name type="scientific">freshwater metagenome</name>
    <dbReference type="NCBI Taxonomy" id="449393"/>
    <lineage>
        <taxon>unclassified sequences</taxon>
        <taxon>metagenomes</taxon>
        <taxon>ecological metagenomes</taxon>
    </lineage>
</organism>
<feature type="compositionally biased region" description="Basic and acidic residues" evidence="1">
    <location>
        <begin position="80"/>
        <end position="96"/>
    </location>
</feature>
<gene>
    <name evidence="2" type="ORF">UFOPK3423_00399</name>
</gene>
<accession>A0A6J7D2Y6</accession>
<evidence type="ECO:0000313" key="2">
    <source>
        <dbReference type="EMBL" id="CAB4864120.1"/>
    </source>
</evidence>
<dbReference type="EMBL" id="CAFBLQ010000028">
    <property type="protein sequence ID" value="CAB4864120.1"/>
    <property type="molecule type" value="Genomic_DNA"/>
</dbReference>
<dbReference type="AlphaFoldDB" id="A0A6J7D2Y6"/>
<name>A0A6J7D2Y6_9ZZZZ</name>
<proteinExistence type="predicted"/>
<feature type="compositionally biased region" description="Basic and acidic residues" evidence="1">
    <location>
        <begin position="239"/>
        <end position="254"/>
    </location>
</feature>